<dbReference type="EMBL" id="CM007647">
    <property type="protein sequence ID" value="ONM09395.1"/>
    <property type="molecule type" value="Genomic_DNA"/>
</dbReference>
<dbReference type="AlphaFoldDB" id="A0A1D6L4V1"/>
<proteinExistence type="predicted"/>
<organism evidence="2">
    <name type="scientific">Zea mays</name>
    <name type="common">Maize</name>
    <dbReference type="NCBI Taxonomy" id="4577"/>
    <lineage>
        <taxon>Eukaryota</taxon>
        <taxon>Viridiplantae</taxon>
        <taxon>Streptophyta</taxon>
        <taxon>Embryophyta</taxon>
        <taxon>Tracheophyta</taxon>
        <taxon>Spermatophyta</taxon>
        <taxon>Magnoliopsida</taxon>
        <taxon>Liliopsida</taxon>
        <taxon>Poales</taxon>
        <taxon>Poaceae</taxon>
        <taxon>PACMAD clade</taxon>
        <taxon>Panicoideae</taxon>
        <taxon>Andropogonodae</taxon>
        <taxon>Andropogoneae</taxon>
        <taxon>Tripsacinae</taxon>
        <taxon>Zea</taxon>
    </lineage>
</organism>
<protein>
    <submittedName>
        <fullName evidence="2">Putative calcium-binding protein CML27</fullName>
    </submittedName>
</protein>
<dbReference type="PaxDb" id="4577-GRMZM2G464782_P09"/>
<reference evidence="2" key="1">
    <citation type="submission" date="2015-12" db="EMBL/GenBank/DDBJ databases">
        <title>Update maize B73 reference genome by single molecule sequencing technologies.</title>
        <authorList>
            <consortium name="Maize Genome Sequencing Project"/>
            <person name="Ware D."/>
        </authorList>
    </citation>
    <scope>NUCLEOTIDE SEQUENCE [LARGE SCALE GENOMIC DNA]</scope>
    <source>
        <tissue evidence="2">Seedling</tissue>
    </source>
</reference>
<evidence type="ECO:0000256" key="1">
    <source>
        <dbReference type="SAM" id="MobiDB-lite"/>
    </source>
</evidence>
<accession>A0A1D6L4V1</accession>
<feature type="compositionally biased region" description="Low complexity" evidence="1">
    <location>
        <begin position="32"/>
        <end position="54"/>
    </location>
</feature>
<gene>
    <name evidence="2" type="ORF">ZEAMMB73_Zm00001d034043</name>
</gene>
<sequence>MTVTWRPDSDPRRCRRRAHAGSTSGPPPGCGPPRRAGTVAARRGGRSSTASARPSIPPPRACTQACLSSGNMPRSSGWSRRRHRSTS</sequence>
<evidence type="ECO:0000313" key="2">
    <source>
        <dbReference type="EMBL" id="ONM09395.1"/>
    </source>
</evidence>
<feature type="region of interest" description="Disordered" evidence="1">
    <location>
        <begin position="1"/>
        <end position="87"/>
    </location>
</feature>
<dbReference type="EMBL" id="CM007647">
    <property type="protein sequence ID" value="ONM09394.1"/>
    <property type="molecule type" value="Genomic_DNA"/>
</dbReference>
<name>A0A1D6L4V1_MAIZE</name>